<evidence type="ECO:0000313" key="1">
    <source>
        <dbReference type="EMBL" id="KAF3498788.1"/>
    </source>
</evidence>
<name>A0ABQ7AMB9_BRACR</name>
<dbReference type="EMBL" id="QGKV02002055">
    <property type="protein sequence ID" value="KAF3498788.1"/>
    <property type="molecule type" value="Genomic_DNA"/>
</dbReference>
<organism evidence="1 2">
    <name type="scientific">Brassica cretica</name>
    <name type="common">Mustard</name>
    <dbReference type="NCBI Taxonomy" id="69181"/>
    <lineage>
        <taxon>Eukaryota</taxon>
        <taxon>Viridiplantae</taxon>
        <taxon>Streptophyta</taxon>
        <taxon>Embryophyta</taxon>
        <taxon>Tracheophyta</taxon>
        <taxon>Spermatophyta</taxon>
        <taxon>Magnoliopsida</taxon>
        <taxon>eudicotyledons</taxon>
        <taxon>Gunneridae</taxon>
        <taxon>Pentapetalae</taxon>
        <taxon>rosids</taxon>
        <taxon>malvids</taxon>
        <taxon>Brassicales</taxon>
        <taxon>Brassicaceae</taxon>
        <taxon>Brassiceae</taxon>
        <taxon>Brassica</taxon>
    </lineage>
</organism>
<protein>
    <submittedName>
        <fullName evidence="1">Uncharacterized protein</fullName>
    </submittedName>
</protein>
<evidence type="ECO:0000313" key="2">
    <source>
        <dbReference type="Proteomes" id="UP000266723"/>
    </source>
</evidence>
<gene>
    <name evidence="1" type="ORF">DY000_02055531</name>
</gene>
<keyword evidence="2" id="KW-1185">Reference proteome</keyword>
<accession>A0ABQ7AMB9</accession>
<reference evidence="1 2" key="1">
    <citation type="journal article" date="2020" name="BMC Genomics">
        <title>Intraspecific diversification of the crop wild relative Brassica cretica Lam. using demographic model selection.</title>
        <authorList>
            <person name="Kioukis A."/>
            <person name="Michalopoulou V.A."/>
            <person name="Briers L."/>
            <person name="Pirintsos S."/>
            <person name="Studholme D.J."/>
            <person name="Pavlidis P."/>
            <person name="Sarris P.F."/>
        </authorList>
    </citation>
    <scope>NUCLEOTIDE SEQUENCE [LARGE SCALE GENOMIC DNA]</scope>
    <source>
        <strain evidence="2">cv. PFS-1207/04</strain>
    </source>
</reference>
<comment type="caution">
    <text evidence="1">The sequence shown here is derived from an EMBL/GenBank/DDBJ whole genome shotgun (WGS) entry which is preliminary data.</text>
</comment>
<proteinExistence type="predicted"/>
<sequence>MHLNLLSLELLDFDQSKEYIYDHAWQYTLPKDVQALSTVFALWLIVLWWYRLQELDISLEWVSLANPEEGFDFCYGAKTSTPGCSSLYSNNGMGKAMTTTAAYSTARTNHDETMKKSDLDALIKALKDSAGGNSNLKQAQMFMIKMRLLQKLKPNLRHHNKEMEEWLI</sequence>
<dbReference type="Proteomes" id="UP000266723">
    <property type="component" value="Unassembled WGS sequence"/>
</dbReference>